<feature type="non-terminal residue" evidence="1">
    <location>
        <position position="66"/>
    </location>
</feature>
<name>A0A382LX34_9ZZZZ</name>
<reference evidence="1" key="1">
    <citation type="submission" date="2018-05" db="EMBL/GenBank/DDBJ databases">
        <authorList>
            <person name="Lanie J.A."/>
            <person name="Ng W.-L."/>
            <person name="Kazmierczak K.M."/>
            <person name="Andrzejewski T.M."/>
            <person name="Davidsen T.M."/>
            <person name="Wayne K.J."/>
            <person name="Tettelin H."/>
            <person name="Glass J.I."/>
            <person name="Rusch D."/>
            <person name="Podicherti R."/>
            <person name="Tsui H.-C.T."/>
            <person name="Winkler M.E."/>
        </authorList>
    </citation>
    <scope>NUCLEOTIDE SEQUENCE</scope>
</reference>
<dbReference type="AlphaFoldDB" id="A0A382LX34"/>
<dbReference type="InterPro" id="IPR045864">
    <property type="entry name" value="aa-tRNA-synth_II/BPL/LPL"/>
</dbReference>
<organism evidence="1">
    <name type="scientific">marine metagenome</name>
    <dbReference type="NCBI Taxonomy" id="408172"/>
    <lineage>
        <taxon>unclassified sequences</taxon>
        <taxon>metagenomes</taxon>
        <taxon>ecological metagenomes</taxon>
    </lineage>
</organism>
<evidence type="ECO:0000313" key="1">
    <source>
        <dbReference type="EMBL" id="SVC41160.1"/>
    </source>
</evidence>
<proteinExistence type="predicted"/>
<protein>
    <submittedName>
        <fullName evidence="1">Uncharacterized protein</fullName>
    </submittedName>
</protein>
<accession>A0A382LX34</accession>
<dbReference type="EMBL" id="UINC01089789">
    <property type="protein sequence ID" value="SVC41160.1"/>
    <property type="molecule type" value="Genomic_DNA"/>
</dbReference>
<dbReference type="SUPFAM" id="SSF55681">
    <property type="entry name" value="Class II aaRS and biotin synthetases"/>
    <property type="match status" value="1"/>
</dbReference>
<gene>
    <name evidence="1" type="ORF">METZ01_LOCUS294014</name>
</gene>
<sequence length="66" mass="7558">MSAIRRLPGMRDEGHVALELRTTLQRTLQDLLEVHGYRGIDTPILEPTELFLRKSGGELASRMYTF</sequence>
<dbReference type="Gene3D" id="3.30.930.10">
    <property type="entry name" value="Bira Bifunctional Protein, Domain 2"/>
    <property type="match status" value="1"/>
</dbReference>